<accession>A0ACB9A9B1</accession>
<dbReference type="Proteomes" id="UP001056120">
    <property type="component" value="Linkage Group LG25"/>
</dbReference>
<name>A0ACB9A9B1_9ASTR</name>
<evidence type="ECO:0000313" key="2">
    <source>
        <dbReference type="Proteomes" id="UP001056120"/>
    </source>
</evidence>
<evidence type="ECO:0000313" key="1">
    <source>
        <dbReference type="EMBL" id="KAI3704995.1"/>
    </source>
</evidence>
<reference evidence="2" key="1">
    <citation type="journal article" date="2022" name="Mol. Ecol. Resour.">
        <title>The genomes of chicory, endive, great burdock and yacon provide insights into Asteraceae palaeo-polyploidization history and plant inulin production.</title>
        <authorList>
            <person name="Fan W."/>
            <person name="Wang S."/>
            <person name="Wang H."/>
            <person name="Wang A."/>
            <person name="Jiang F."/>
            <person name="Liu H."/>
            <person name="Zhao H."/>
            <person name="Xu D."/>
            <person name="Zhang Y."/>
        </authorList>
    </citation>
    <scope>NUCLEOTIDE SEQUENCE [LARGE SCALE GENOMIC DNA]</scope>
    <source>
        <strain evidence="2">cv. Yunnan</strain>
    </source>
</reference>
<protein>
    <submittedName>
        <fullName evidence="1">Uncharacterized protein</fullName>
    </submittedName>
</protein>
<sequence length="301" mass="34077">MWECVDFYPVSLTNDSALDMAAYGLGIKHVIKESWEAHGMDWRITWGYVGESDSAEQDLSKGWATIYNVRRTVVLDRKTETHLLHWPVEEVESLRYNAREFKEIELEPGSIVPLDIGTTTQSDTSRKESWIFATFEVDQDVLEAASETNDKYGCTTSSGATERGSLGPFGVVVLANGTLSELTPVYFYITKNASGGVSTHFCTDKLRSSLDYDGKFLLFLREWDLNPYDDEETYKKLLVDHSIVEGFAQGGRTVIASRVYPTKAIYENAKIFLFNNATRTRVKATVKIWQMAPAQIRPYPF</sequence>
<comment type="caution">
    <text evidence="1">The sequence shown here is derived from an EMBL/GenBank/DDBJ whole genome shotgun (WGS) entry which is preliminary data.</text>
</comment>
<reference evidence="1 2" key="2">
    <citation type="journal article" date="2022" name="Mol. Ecol. Resour.">
        <title>The genomes of chicory, endive, great burdock and yacon provide insights into Asteraceae paleo-polyploidization history and plant inulin production.</title>
        <authorList>
            <person name="Fan W."/>
            <person name="Wang S."/>
            <person name="Wang H."/>
            <person name="Wang A."/>
            <person name="Jiang F."/>
            <person name="Liu H."/>
            <person name="Zhao H."/>
            <person name="Xu D."/>
            <person name="Zhang Y."/>
        </authorList>
    </citation>
    <scope>NUCLEOTIDE SEQUENCE [LARGE SCALE GENOMIC DNA]</scope>
    <source>
        <strain evidence="2">cv. Yunnan</strain>
        <tissue evidence="1">Leaves</tissue>
    </source>
</reference>
<proteinExistence type="predicted"/>
<gene>
    <name evidence="1" type="ORF">L1987_75225</name>
</gene>
<dbReference type="EMBL" id="CM042042">
    <property type="protein sequence ID" value="KAI3704995.1"/>
    <property type="molecule type" value="Genomic_DNA"/>
</dbReference>
<organism evidence="1 2">
    <name type="scientific">Smallanthus sonchifolius</name>
    <dbReference type="NCBI Taxonomy" id="185202"/>
    <lineage>
        <taxon>Eukaryota</taxon>
        <taxon>Viridiplantae</taxon>
        <taxon>Streptophyta</taxon>
        <taxon>Embryophyta</taxon>
        <taxon>Tracheophyta</taxon>
        <taxon>Spermatophyta</taxon>
        <taxon>Magnoliopsida</taxon>
        <taxon>eudicotyledons</taxon>
        <taxon>Gunneridae</taxon>
        <taxon>Pentapetalae</taxon>
        <taxon>asterids</taxon>
        <taxon>campanulids</taxon>
        <taxon>Asterales</taxon>
        <taxon>Asteraceae</taxon>
        <taxon>Asteroideae</taxon>
        <taxon>Heliantheae alliance</taxon>
        <taxon>Millerieae</taxon>
        <taxon>Smallanthus</taxon>
    </lineage>
</organism>
<keyword evidence="2" id="KW-1185">Reference proteome</keyword>